<keyword evidence="4" id="KW-1185">Reference proteome</keyword>
<keyword evidence="1" id="KW-0433">Leucine-rich repeat</keyword>
<evidence type="ECO:0000313" key="3">
    <source>
        <dbReference type="Ensembl" id="ENSSTUP00000102150.1"/>
    </source>
</evidence>
<reference evidence="3" key="1">
    <citation type="submission" date="2025-08" db="UniProtKB">
        <authorList>
            <consortium name="Ensembl"/>
        </authorList>
    </citation>
    <scope>IDENTIFICATION</scope>
</reference>
<dbReference type="Gene3D" id="3.80.10.10">
    <property type="entry name" value="Ribonuclease Inhibitor"/>
    <property type="match status" value="1"/>
</dbReference>
<name>A0A674E255_SALTR</name>
<dbReference type="InParanoid" id="A0A674E255"/>
<dbReference type="AlphaFoldDB" id="A0A674E255"/>
<dbReference type="InterPro" id="IPR032675">
    <property type="entry name" value="LRR_dom_sf"/>
</dbReference>
<dbReference type="Proteomes" id="UP000472277">
    <property type="component" value="Chromosome 32"/>
</dbReference>
<dbReference type="SUPFAM" id="SSF52047">
    <property type="entry name" value="RNI-like"/>
    <property type="match status" value="1"/>
</dbReference>
<accession>A0A674E255</accession>
<dbReference type="InterPro" id="IPR051261">
    <property type="entry name" value="NLR"/>
</dbReference>
<sequence length="91" mass="9925">FLLHFSSLTLNSTDAKLTFSGIFYIVEFFSLTFRRLAGCSITEEGCTSLASALRSNPSHLKELDLSGNTPGDSGVNCYSYCRVTLCPSVMN</sequence>
<proteinExistence type="predicted"/>
<evidence type="ECO:0000256" key="1">
    <source>
        <dbReference type="ARBA" id="ARBA00022614"/>
    </source>
</evidence>
<reference evidence="3" key="2">
    <citation type="submission" date="2025-09" db="UniProtKB">
        <authorList>
            <consortium name="Ensembl"/>
        </authorList>
    </citation>
    <scope>IDENTIFICATION</scope>
</reference>
<evidence type="ECO:0000256" key="2">
    <source>
        <dbReference type="ARBA" id="ARBA00022737"/>
    </source>
</evidence>
<keyword evidence="2" id="KW-0677">Repeat</keyword>
<dbReference type="PANTHER" id="PTHR24106">
    <property type="entry name" value="NACHT, LRR AND CARD DOMAINS-CONTAINING"/>
    <property type="match status" value="1"/>
</dbReference>
<evidence type="ECO:0000313" key="4">
    <source>
        <dbReference type="Proteomes" id="UP000472277"/>
    </source>
</evidence>
<dbReference type="GeneTree" id="ENSGT01150000287365"/>
<protein>
    <submittedName>
        <fullName evidence="3">Uncharacterized protein</fullName>
    </submittedName>
</protein>
<organism evidence="3 4">
    <name type="scientific">Salmo trutta</name>
    <name type="common">Brown trout</name>
    <dbReference type="NCBI Taxonomy" id="8032"/>
    <lineage>
        <taxon>Eukaryota</taxon>
        <taxon>Metazoa</taxon>
        <taxon>Chordata</taxon>
        <taxon>Craniata</taxon>
        <taxon>Vertebrata</taxon>
        <taxon>Euteleostomi</taxon>
        <taxon>Actinopterygii</taxon>
        <taxon>Neopterygii</taxon>
        <taxon>Teleostei</taxon>
        <taxon>Protacanthopterygii</taxon>
        <taxon>Salmoniformes</taxon>
        <taxon>Salmonidae</taxon>
        <taxon>Salmoninae</taxon>
        <taxon>Salmo</taxon>
    </lineage>
</organism>
<dbReference type="Ensembl" id="ENSSTUT00000109562.1">
    <property type="protein sequence ID" value="ENSSTUP00000102150.1"/>
    <property type="gene ID" value="ENSSTUG00000045664.1"/>
</dbReference>